<organism evidence="1 2">
    <name type="scientific">Mucilaginibacter lutimaris</name>
    <dbReference type="NCBI Taxonomy" id="931629"/>
    <lineage>
        <taxon>Bacteria</taxon>
        <taxon>Pseudomonadati</taxon>
        <taxon>Bacteroidota</taxon>
        <taxon>Sphingobacteriia</taxon>
        <taxon>Sphingobacteriales</taxon>
        <taxon>Sphingobacteriaceae</taxon>
        <taxon>Mucilaginibacter</taxon>
    </lineage>
</organism>
<evidence type="ECO:0000313" key="2">
    <source>
        <dbReference type="Proteomes" id="UP001597073"/>
    </source>
</evidence>
<protein>
    <submittedName>
        <fullName evidence="1">Right-handed parallel beta-helix repeat-containing protein</fullName>
    </submittedName>
</protein>
<sequence length="648" mass="69218">MRNIIPVLQSITNKPLMFKLVFLSFVQFMVFSCKKDIVSINNNANKVTDQVNGVTLNGSDIAQVKDAVVLTAGTDGGDKTALIQSAFNTGKPVILKKGIYLIKKPIVRNSGNLSLTGEDAVILLDPSFPAIGKYTAAFVLSNLSALSVQGIAVDGNRGKLSNAGSDWTNYIMAFNITNSANINLINCHSLNASSISYNLENCKAIDINSCSSVNAMYHGISLQYCSNAKVSNCKITGIGNQGVNINKGGIGILATGGDNITINNNFIENMSDTGTKTEGCNYVTWVGNTVNNSGKDGLKFQNLVGADQVHGNHPQIKTVYHAKIYNNTINKIFNGRNDGSALIQVMGAEDVAVLNNKITGGGKKGQEDGISVVTNTNINAKKVLIQNNSILNTNRFIYLSSTSYVNVSNNICTNAITPLTPYNGFTAENSDQTAVKNNTFQRSSTGSIDGFAASFYDCSNFSLINNKLLNAFTGLSARLVSARADTIANNQMNNFGSYGVSIYSAKPGTIISNLLITNNIITKMGMKGGLGWMFKIDPANMIIDKLDLSGTKVLGNGNNGDWAISIKGAQNIKDLILTDFYSDGNAAYPSQGVIAAAINIIGWKSSAKPSTGYWALNTIVYNTNLTSPILGWKCTKAGTPGTWIELMR</sequence>
<accession>A0ABW2ZKW9</accession>
<dbReference type="Proteomes" id="UP001597073">
    <property type="component" value="Unassembled WGS sequence"/>
</dbReference>
<gene>
    <name evidence="1" type="ORF">ACFQZI_18675</name>
</gene>
<dbReference type="RefSeq" id="WP_377145212.1">
    <property type="nucleotide sequence ID" value="NZ_JBHTIA010000013.1"/>
</dbReference>
<keyword evidence="2" id="KW-1185">Reference proteome</keyword>
<reference evidence="2" key="1">
    <citation type="journal article" date="2019" name="Int. J. Syst. Evol. Microbiol.">
        <title>The Global Catalogue of Microorganisms (GCM) 10K type strain sequencing project: providing services to taxonomists for standard genome sequencing and annotation.</title>
        <authorList>
            <consortium name="The Broad Institute Genomics Platform"/>
            <consortium name="The Broad Institute Genome Sequencing Center for Infectious Disease"/>
            <person name="Wu L."/>
            <person name="Ma J."/>
        </authorList>
    </citation>
    <scope>NUCLEOTIDE SEQUENCE [LARGE SCALE GENOMIC DNA]</scope>
    <source>
        <strain evidence="2">CCUG 60742</strain>
    </source>
</reference>
<dbReference type="EMBL" id="JBHTIA010000013">
    <property type="protein sequence ID" value="MFD0766889.1"/>
    <property type="molecule type" value="Genomic_DNA"/>
</dbReference>
<dbReference type="PROSITE" id="PS51257">
    <property type="entry name" value="PROKAR_LIPOPROTEIN"/>
    <property type="match status" value="1"/>
</dbReference>
<dbReference type="InterPro" id="IPR012334">
    <property type="entry name" value="Pectin_lyas_fold"/>
</dbReference>
<dbReference type="InterPro" id="IPR006626">
    <property type="entry name" value="PbH1"/>
</dbReference>
<dbReference type="SMART" id="SM00710">
    <property type="entry name" value="PbH1"/>
    <property type="match status" value="9"/>
</dbReference>
<name>A0ABW2ZKW9_9SPHI</name>
<proteinExistence type="predicted"/>
<dbReference type="SUPFAM" id="SSF51126">
    <property type="entry name" value="Pectin lyase-like"/>
    <property type="match status" value="2"/>
</dbReference>
<evidence type="ECO:0000313" key="1">
    <source>
        <dbReference type="EMBL" id="MFD0766889.1"/>
    </source>
</evidence>
<dbReference type="InterPro" id="IPR011050">
    <property type="entry name" value="Pectin_lyase_fold/virulence"/>
</dbReference>
<comment type="caution">
    <text evidence="1">The sequence shown here is derived from an EMBL/GenBank/DDBJ whole genome shotgun (WGS) entry which is preliminary data.</text>
</comment>
<dbReference type="Gene3D" id="2.160.20.10">
    <property type="entry name" value="Single-stranded right-handed beta-helix, Pectin lyase-like"/>
    <property type="match status" value="1"/>
</dbReference>